<dbReference type="Proteomes" id="UP000054911">
    <property type="component" value="Unassembled WGS sequence"/>
</dbReference>
<feature type="region of interest" description="Disordered" evidence="1">
    <location>
        <begin position="458"/>
        <end position="478"/>
    </location>
</feature>
<dbReference type="CDD" id="cd00093">
    <property type="entry name" value="HTH_XRE"/>
    <property type="match status" value="1"/>
</dbReference>
<accession>A0A157ZVA7</accession>
<evidence type="ECO:0000313" key="4">
    <source>
        <dbReference type="Proteomes" id="UP000054911"/>
    </source>
</evidence>
<gene>
    <name evidence="3" type="ORF">AWB80_01342</name>
</gene>
<name>A0A157ZVA7_9BURK</name>
<dbReference type="OrthoDB" id="9056773at2"/>
<organism evidence="3 4">
    <name type="scientific">Caballeronia pedi</name>
    <dbReference type="NCBI Taxonomy" id="1777141"/>
    <lineage>
        <taxon>Bacteria</taxon>
        <taxon>Pseudomonadati</taxon>
        <taxon>Pseudomonadota</taxon>
        <taxon>Betaproteobacteria</taxon>
        <taxon>Burkholderiales</taxon>
        <taxon>Burkholderiaceae</taxon>
        <taxon>Caballeronia</taxon>
    </lineage>
</organism>
<evidence type="ECO:0000256" key="1">
    <source>
        <dbReference type="SAM" id="MobiDB-lite"/>
    </source>
</evidence>
<dbReference type="EMBL" id="FCOE02000003">
    <property type="protein sequence ID" value="SAK49396.1"/>
    <property type="molecule type" value="Genomic_DNA"/>
</dbReference>
<sequence length="618" mass="69120">MSTQEVGMDSFKDIGEQAPFELVPGGWPDDSPARSALFDVAPEGFCGANYEDLFSLFKRTSVAHLMSPVALARQLIAPLAVPPGRKWLQRGDGRYFALMNGNGVVAAHWSNALERLLLRNDLHLRTLLPLRRLLPSWNLLSAGELYCPECYREDEGANRPRYHRLLWCIRCVQACPLHGTLLRKVPEHERAQYLRDCRLPGVSQQTGGSLASKTTTAAPLHKIETAKLVAELLDDVLHASVIFESNSLVSRFLGYAAECIDGGLVARQAKRLDMPEGRVLAWMAGTARPSLSELLRIARVFECSITDVLFGNKFILKAQSVASHQTPEPNNKRVVLVELEHVSTKILEMLQTQECTDVTAAAESLGFSKYQLRDAAPDAYATLVEHCAEAQARLDLESSELRFSEFLRSFMRLQQNGEYPTRAKVAADVFERTGIVIAYYDNFLARAHALSPVAARRGKPPLAANSTSPGNPPTKRSPEEFAQEVRELIRAGTCKDVRTAAEILGVSMAALRTLIPEAYSEMARHFAEVQRLDREERSEQRFSEFHKSFVSVQSRGLYPSRERVARDVFERTGLVIRQHDEFLWRAHQLSPPAKPRGRLPVANLVKVKPGRHRRKNSG</sequence>
<protein>
    <recommendedName>
        <fullName evidence="2">HTH cro/C1-type domain-containing protein</fullName>
    </recommendedName>
</protein>
<dbReference type="STRING" id="1777141.AWB80_01342"/>
<dbReference type="AlphaFoldDB" id="A0A157ZVA7"/>
<evidence type="ECO:0000259" key="2">
    <source>
        <dbReference type="PROSITE" id="PS50943"/>
    </source>
</evidence>
<dbReference type="PROSITE" id="PS50943">
    <property type="entry name" value="HTH_CROC1"/>
    <property type="match status" value="1"/>
</dbReference>
<dbReference type="InterPro" id="IPR001387">
    <property type="entry name" value="Cro/C1-type_HTH"/>
</dbReference>
<keyword evidence="4" id="KW-1185">Reference proteome</keyword>
<dbReference type="Pfam" id="PF06527">
    <property type="entry name" value="TniQ"/>
    <property type="match status" value="1"/>
</dbReference>
<proteinExistence type="predicted"/>
<comment type="caution">
    <text evidence="3">The sequence shown here is derived from an EMBL/GenBank/DDBJ whole genome shotgun (WGS) entry which is preliminary data.</text>
</comment>
<dbReference type="InterPro" id="IPR009492">
    <property type="entry name" value="TniQ"/>
</dbReference>
<reference evidence="3" key="1">
    <citation type="submission" date="2016-01" db="EMBL/GenBank/DDBJ databases">
        <authorList>
            <person name="Peeters C."/>
        </authorList>
    </citation>
    <scope>NUCLEOTIDE SEQUENCE [LARGE SCALE GENOMIC DNA]</scope>
    <source>
        <strain evidence="3">LMG 29323</strain>
    </source>
</reference>
<dbReference type="RefSeq" id="WP_087131062.1">
    <property type="nucleotide sequence ID" value="NZ_FCOE02000003.1"/>
</dbReference>
<evidence type="ECO:0000313" key="3">
    <source>
        <dbReference type="EMBL" id="SAK49396.1"/>
    </source>
</evidence>
<feature type="domain" description="HTH cro/C1-type" evidence="2">
    <location>
        <begin position="269"/>
        <end position="308"/>
    </location>
</feature>